<dbReference type="InterPro" id="IPR041239">
    <property type="entry name" value="DUF5605"/>
</dbReference>
<reference evidence="2" key="1">
    <citation type="journal article" date="2014" name="Front. Microbiol.">
        <title>High frequency of phylogenetically diverse reductive dehalogenase-homologous genes in deep subseafloor sedimentary metagenomes.</title>
        <authorList>
            <person name="Kawai M."/>
            <person name="Futagami T."/>
            <person name="Toyoda A."/>
            <person name="Takaki Y."/>
            <person name="Nishi S."/>
            <person name="Hori S."/>
            <person name="Arai W."/>
            <person name="Tsubouchi T."/>
            <person name="Morono Y."/>
            <person name="Uchiyama I."/>
            <person name="Ito T."/>
            <person name="Fujiyama A."/>
            <person name="Inagaki F."/>
            <person name="Takami H."/>
        </authorList>
    </citation>
    <scope>NUCLEOTIDE SEQUENCE</scope>
    <source>
        <strain evidence="2">Expedition CK06-06</strain>
    </source>
</reference>
<dbReference type="AlphaFoldDB" id="X1MSZ4"/>
<dbReference type="Gene3D" id="2.60.40.3950">
    <property type="match status" value="1"/>
</dbReference>
<evidence type="ECO:0000259" key="1">
    <source>
        <dbReference type="PROSITE" id="PS50093"/>
    </source>
</evidence>
<feature type="domain" description="PKD" evidence="1">
    <location>
        <begin position="224"/>
        <end position="273"/>
    </location>
</feature>
<name>X1MSZ4_9ZZZZ</name>
<feature type="non-terminal residue" evidence="2">
    <location>
        <position position="273"/>
    </location>
</feature>
<dbReference type="InterPro" id="IPR013783">
    <property type="entry name" value="Ig-like_fold"/>
</dbReference>
<dbReference type="InterPro" id="IPR035986">
    <property type="entry name" value="PKD_dom_sf"/>
</dbReference>
<dbReference type="InterPro" id="IPR022409">
    <property type="entry name" value="PKD/Chitinase_dom"/>
</dbReference>
<protein>
    <recommendedName>
        <fullName evidence="1">PKD domain-containing protein</fullName>
    </recommendedName>
</protein>
<feature type="non-terminal residue" evidence="2">
    <location>
        <position position="1"/>
    </location>
</feature>
<accession>X1MSZ4</accession>
<organism evidence="2">
    <name type="scientific">marine sediment metagenome</name>
    <dbReference type="NCBI Taxonomy" id="412755"/>
    <lineage>
        <taxon>unclassified sequences</taxon>
        <taxon>metagenomes</taxon>
        <taxon>ecological metagenomes</taxon>
    </lineage>
</organism>
<dbReference type="Gene3D" id="2.60.40.10">
    <property type="entry name" value="Immunoglobulins"/>
    <property type="match status" value="1"/>
</dbReference>
<dbReference type="SMART" id="SM00089">
    <property type="entry name" value="PKD"/>
    <property type="match status" value="1"/>
</dbReference>
<sequence length="273" mass="30436">NKPWVAHASIQSSDLARGIEWRNKYKKPIVFDECKYEGNIPQGWGKITAQELTHRFWLGTISGCYVGHGETYKHPKDILWWSKGGVLHGQSPARITFLKKIMEPTPFAQMEPRELPSGSYLLSKTGELYFIYFTTPTAITLELPVPRPYKVDGIDTWNMTITPMGNADPGRFSFTPPRANYLLRLSVYAPGEKMRPDVKASANPTEGTAPLKVKFSTPTKLRPRWKFGDGASSSERNPAHVYEKPGLYTAMLTVTDDNGLSASTALLIAADQG</sequence>
<dbReference type="InterPro" id="IPR000601">
    <property type="entry name" value="PKD_dom"/>
</dbReference>
<dbReference type="Pfam" id="PF18911">
    <property type="entry name" value="PKD_4"/>
    <property type="match status" value="1"/>
</dbReference>
<dbReference type="CDD" id="cd00146">
    <property type="entry name" value="PKD"/>
    <property type="match status" value="1"/>
</dbReference>
<dbReference type="Gene3D" id="3.20.20.80">
    <property type="entry name" value="Glycosidases"/>
    <property type="match status" value="1"/>
</dbReference>
<dbReference type="Pfam" id="PF18310">
    <property type="entry name" value="DUF5605"/>
    <property type="match status" value="1"/>
</dbReference>
<comment type="caution">
    <text evidence="2">The sequence shown here is derived from an EMBL/GenBank/DDBJ whole genome shotgun (WGS) entry which is preliminary data.</text>
</comment>
<evidence type="ECO:0000313" key="2">
    <source>
        <dbReference type="EMBL" id="GAI21126.1"/>
    </source>
</evidence>
<proteinExistence type="predicted"/>
<dbReference type="PROSITE" id="PS50093">
    <property type="entry name" value="PKD"/>
    <property type="match status" value="1"/>
</dbReference>
<dbReference type="EMBL" id="BARV01021220">
    <property type="protein sequence ID" value="GAI21126.1"/>
    <property type="molecule type" value="Genomic_DNA"/>
</dbReference>
<dbReference type="SUPFAM" id="SSF49299">
    <property type="entry name" value="PKD domain"/>
    <property type="match status" value="1"/>
</dbReference>
<gene>
    <name evidence="2" type="ORF">S06H3_35200</name>
</gene>